<organism evidence="1 2">
    <name type="scientific">Panaeolus cyanescens</name>
    <dbReference type="NCBI Taxonomy" id="181874"/>
    <lineage>
        <taxon>Eukaryota</taxon>
        <taxon>Fungi</taxon>
        <taxon>Dikarya</taxon>
        <taxon>Basidiomycota</taxon>
        <taxon>Agaricomycotina</taxon>
        <taxon>Agaricomycetes</taxon>
        <taxon>Agaricomycetidae</taxon>
        <taxon>Agaricales</taxon>
        <taxon>Agaricineae</taxon>
        <taxon>Galeropsidaceae</taxon>
        <taxon>Panaeolus</taxon>
    </lineage>
</organism>
<dbReference type="Proteomes" id="UP000284842">
    <property type="component" value="Unassembled WGS sequence"/>
</dbReference>
<reference evidence="1 2" key="1">
    <citation type="journal article" date="2018" name="Evol. Lett.">
        <title>Horizontal gene cluster transfer increased hallucinogenic mushroom diversity.</title>
        <authorList>
            <person name="Reynolds H.T."/>
            <person name="Vijayakumar V."/>
            <person name="Gluck-Thaler E."/>
            <person name="Korotkin H.B."/>
            <person name="Matheny P.B."/>
            <person name="Slot J.C."/>
        </authorList>
    </citation>
    <scope>NUCLEOTIDE SEQUENCE [LARGE SCALE GENOMIC DNA]</scope>
    <source>
        <strain evidence="1 2">2629</strain>
    </source>
</reference>
<evidence type="ECO:0000313" key="2">
    <source>
        <dbReference type="Proteomes" id="UP000284842"/>
    </source>
</evidence>
<accession>A0A409YFV0</accession>
<proteinExistence type="predicted"/>
<evidence type="ECO:0008006" key="3">
    <source>
        <dbReference type="Google" id="ProtNLM"/>
    </source>
</evidence>
<dbReference type="InterPro" id="IPR032675">
    <property type="entry name" value="LRR_dom_sf"/>
</dbReference>
<dbReference type="SUPFAM" id="SSF52047">
    <property type="entry name" value="RNI-like"/>
    <property type="match status" value="1"/>
</dbReference>
<dbReference type="OrthoDB" id="3128292at2759"/>
<evidence type="ECO:0000313" key="1">
    <source>
        <dbReference type="EMBL" id="PPR01868.1"/>
    </source>
</evidence>
<comment type="caution">
    <text evidence="1">The sequence shown here is derived from an EMBL/GenBank/DDBJ whole genome shotgun (WGS) entry which is preliminary data.</text>
</comment>
<name>A0A409YFV0_9AGAR</name>
<gene>
    <name evidence="1" type="ORF">CVT24_001349</name>
</gene>
<sequence>MSTTSGYPHQQCDSVFPTELFIEIIKFLGDDYRYTVPGKPSTSPPHTSLQVLSSCALTCKFFASLCRPYIFQRIVLGRPMEESNKDNIVAIAVYSKRMSSLLSILGENSALGPLVQELHVCVSDIIDPINSEFDGDQVRKCGSILQLLPNLKALEMYFPSQDRCTSPSWTRFVADLASKCIAKGSLERLNIDLQAYGPCTDLEKHLSCSTLHSLQLHRYDMRHYELTLPTAHIQSLSHLTLDDILLGSELFLWRFPNLEELVLKNTRIPRNDTMSKEGKGSLKLKSLELSNTAIHIVHSLYKKANTSSFVALQSFTYLTDGLHNCHSDFPILRDFLLNASNLKTLNLTFSPRITLTNAPVTFNPIAELAKGLVNSLRVLSSLVSLLRRVQGQNKLQHLTVGISYALNPRDTPPRLETINEFVKASSTSFTTMNELFSRPKAFPQLHKVNTSVHWFLDLDTIYYNGDLWFIDDGRQRFQVLLYEALRNSEIKKIRPVNNPATNNNIPRTPVNDVIKFRGSALCIPIVVVGLKGKVVNVGVGELHAMPVDNVRAIGSGDPTGTRIILHTTGPDLEEWALWHKS</sequence>
<dbReference type="AlphaFoldDB" id="A0A409YFV0"/>
<dbReference type="Gene3D" id="3.80.10.10">
    <property type="entry name" value="Ribonuclease Inhibitor"/>
    <property type="match status" value="1"/>
</dbReference>
<dbReference type="InParanoid" id="A0A409YFV0"/>
<dbReference type="EMBL" id="NHTK01001209">
    <property type="protein sequence ID" value="PPR01868.1"/>
    <property type="molecule type" value="Genomic_DNA"/>
</dbReference>
<keyword evidence="2" id="KW-1185">Reference proteome</keyword>
<protein>
    <recommendedName>
        <fullName evidence="3">F-box domain-containing protein</fullName>
    </recommendedName>
</protein>